<keyword evidence="6 9" id="KW-0067">ATP-binding</keyword>
<comment type="similarity">
    <text evidence="2">Belongs to the ABC transporter superfamily.</text>
</comment>
<dbReference type="EMBL" id="BMJS01000104">
    <property type="protein sequence ID" value="GGG09275.1"/>
    <property type="molecule type" value="Genomic_DNA"/>
</dbReference>
<evidence type="ECO:0000256" key="5">
    <source>
        <dbReference type="ARBA" id="ARBA00022741"/>
    </source>
</evidence>
<proteinExistence type="inferred from homology"/>
<dbReference type="AlphaFoldDB" id="A0A8J3EAD4"/>
<name>A0A8J3EAD4_9GAMM</name>
<keyword evidence="4" id="KW-1003">Cell membrane</keyword>
<evidence type="ECO:0000256" key="7">
    <source>
        <dbReference type="ARBA" id="ARBA00023136"/>
    </source>
</evidence>
<comment type="subcellular location">
    <subcellularLocation>
        <location evidence="1">Membrane</location>
    </subcellularLocation>
</comment>
<dbReference type="CDD" id="cd03257">
    <property type="entry name" value="ABC_NikE_OppD_transporters"/>
    <property type="match status" value="1"/>
</dbReference>
<dbReference type="PROSITE" id="PS50893">
    <property type="entry name" value="ABC_TRANSPORTER_2"/>
    <property type="match status" value="1"/>
</dbReference>
<dbReference type="PANTHER" id="PTHR43297:SF7">
    <property type="entry name" value="D,D-DIPEPTIDE TRANSPORT ATP-BINDING PROTEIN DDPD-RELATED"/>
    <property type="match status" value="1"/>
</dbReference>
<dbReference type="SUPFAM" id="SSF52540">
    <property type="entry name" value="P-loop containing nucleoside triphosphate hydrolases"/>
    <property type="match status" value="1"/>
</dbReference>
<dbReference type="InterPro" id="IPR050388">
    <property type="entry name" value="ABC_Ni/Peptide_Import"/>
</dbReference>
<sequence length="280" mass="30793">MALMGLSASNAVISGSAKFDGKELVGMPTNALNKIRGDQISMIFQDPMTSLNPYITVEKQLSETLMIHRNCSKAEAAKRTIEMLDAVHIPDAKNRVKLYPHEFSGGMRQRVMIAMALMCRPKLLIADEPTTALDVTVQAQILKLLKELQNEFHMATILITHDIGVVAGACDRVMVMYGGSPVESAGIDDLFKHHHHPYTKDLMAATPRVDIPSARLQAIPGEPPDLSNLPQGCAFQPRCDFALQNCLSHKPKLENYSSGKAHLVACFYAKQQMEATTHAE</sequence>
<dbReference type="InterPro" id="IPR017871">
    <property type="entry name" value="ABC_transporter-like_CS"/>
</dbReference>
<evidence type="ECO:0000256" key="6">
    <source>
        <dbReference type="ARBA" id="ARBA00022840"/>
    </source>
</evidence>
<evidence type="ECO:0000256" key="2">
    <source>
        <dbReference type="ARBA" id="ARBA00005417"/>
    </source>
</evidence>
<protein>
    <submittedName>
        <fullName evidence="9">Peptide ABC transporter ATP-binding protein</fullName>
    </submittedName>
</protein>
<gene>
    <name evidence="9" type="primary">oppD</name>
    <name evidence="9" type="ORF">GCM10010995_28620</name>
</gene>
<dbReference type="InterPro" id="IPR013563">
    <property type="entry name" value="Oligopep_ABC_C"/>
</dbReference>
<dbReference type="PROSITE" id="PS00211">
    <property type="entry name" value="ABC_TRANSPORTER_1"/>
    <property type="match status" value="1"/>
</dbReference>
<dbReference type="InterPro" id="IPR027417">
    <property type="entry name" value="P-loop_NTPase"/>
</dbReference>
<dbReference type="GO" id="GO:0016887">
    <property type="term" value="F:ATP hydrolysis activity"/>
    <property type="evidence" value="ECO:0007669"/>
    <property type="project" value="InterPro"/>
</dbReference>
<dbReference type="GO" id="GO:0005524">
    <property type="term" value="F:ATP binding"/>
    <property type="evidence" value="ECO:0007669"/>
    <property type="project" value="UniProtKB-KW"/>
</dbReference>
<dbReference type="GO" id="GO:0016020">
    <property type="term" value="C:membrane"/>
    <property type="evidence" value="ECO:0007669"/>
    <property type="project" value="UniProtKB-SubCell"/>
</dbReference>
<dbReference type="NCBIfam" id="TIGR01727">
    <property type="entry name" value="oligo_HPY"/>
    <property type="match status" value="1"/>
</dbReference>
<keyword evidence="3" id="KW-0813">Transport</keyword>
<dbReference type="PANTHER" id="PTHR43297">
    <property type="entry name" value="OLIGOPEPTIDE TRANSPORT ATP-BINDING PROTEIN APPD"/>
    <property type="match status" value="1"/>
</dbReference>
<dbReference type="GO" id="GO:0055085">
    <property type="term" value="P:transmembrane transport"/>
    <property type="evidence" value="ECO:0007669"/>
    <property type="project" value="UniProtKB-ARBA"/>
</dbReference>
<evidence type="ECO:0000256" key="4">
    <source>
        <dbReference type="ARBA" id="ARBA00022475"/>
    </source>
</evidence>
<evidence type="ECO:0000313" key="10">
    <source>
        <dbReference type="Proteomes" id="UP000636949"/>
    </source>
</evidence>
<dbReference type="FunFam" id="3.40.50.300:FF:000016">
    <property type="entry name" value="Oligopeptide ABC transporter ATP-binding component"/>
    <property type="match status" value="1"/>
</dbReference>
<accession>A0A8J3EAD4</accession>
<keyword evidence="5" id="KW-0547">Nucleotide-binding</keyword>
<reference evidence="9" key="2">
    <citation type="submission" date="2020-09" db="EMBL/GenBank/DDBJ databases">
        <authorList>
            <person name="Sun Q."/>
            <person name="Zhou Y."/>
        </authorList>
    </citation>
    <scope>NUCLEOTIDE SEQUENCE</scope>
    <source>
        <strain evidence="9">CGMCC 1.15758</strain>
    </source>
</reference>
<dbReference type="Gene3D" id="3.40.50.300">
    <property type="entry name" value="P-loop containing nucleotide triphosphate hydrolases"/>
    <property type="match status" value="1"/>
</dbReference>
<dbReference type="Pfam" id="PF00005">
    <property type="entry name" value="ABC_tran"/>
    <property type="match status" value="1"/>
</dbReference>
<keyword evidence="7" id="KW-0472">Membrane</keyword>
<evidence type="ECO:0000256" key="1">
    <source>
        <dbReference type="ARBA" id="ARBA00004370"/>
    </source>
</evidence>
<keyword evidence="10" id="KW-1185">Reference proteome</keyword>
<comment type="caution">
    <text evidence="9">The sequence shown here is derived from an EMBL/GenBank/DDBJ whole genome shotgun (WGS) entry which is preliminary data.</text>
</comment>
<dbReference type="Proteomes" id="UP000636949">
    <property type="component" value="Unassembled WGS sequence"/>
</dbReference>
<feature type="domain" description="ABC transporter" evidence="8">
    <location>
        <begin position="3"/>
        <end position="203"/>
    </location>
</feature>
<dbReference type="GO" id="GO:0015833">
    <property type="term" value="P:peptide transport"/>
    <property type="evidence" value="ECO:0007669"/>
    <property type="project" value="InterPro"/>
</dbReference>
<dbReference type="Pfam" id="PF08352">
    <property type="entry name" value="oligo_HPY"/>
    <property type="match status" value="1"/>
</dbReference>
<organism evidence="9 10">
    <name type="scientific">Cysteiniphilum litorale</name>
    <dbReference type="NCBI Taxonomy" id="2056700"/>
    <lineage>
        <taxon>Bacteria</taxon>
        <taxon>Pseudomonadati</taxon>
        <taxon>Pseudomonadota</taxon>
        <taxon>Gammaproteobacteria</taxon>
        <taxon>Thiotrichales</taxon>
        <taxon>Fastidiosibacteraceae</taxon>
        <taxon>Cysteiniphilum</taxon>
    </lineage>
</organism>
<reference evidence="9" key="1">
    <citation type="journal article" date="2014" name="Int. J. Syst. Evol. Microbiol.">
        <title>Complete genome sequence of Corynebacterium casei LMG S-19264T (=DSM 44701T), isolated from a smear-ripened cheese.</title>
        <authorList>
            <consortium name="US DOE Joint Genome Institute (JGI-PGF)"/>
            <person name="Walter F."/>
            <person name="Albersmeier A."/>
            <person name="Kalinowski J."/>
            <person name="Ruckert C."/>
        </authorList>
    </citation>
    <scope>NUCLEOTIDE SEQUENCE</scope>
    <source>
        <strain evidence="9">CGMCC 1.15758</strain>
    </source>
</reference>
<evidence type="ECO:0000313" key="9">
    <source>
        <dbReference type="EMBL" id="GGG09275.1"/>
    </source>
</evidence>
<dbReference type="InterPro" id="IPR003439">
    <property type="entry name" value="ABC_transporter-like_ATP-bd"/>
</dbReference>
<evidence type="ECO:0000256" key="3">
    <source>
        <dbReference type="ARBA" id="ARBA00022448"/>
    </source>
</evidence>
<evidence type="ECO:0000259" key="8">
    <source>
        <dbReference type="PROSITE" id="PS50893"/>
    </source>
</evidence>